<dbReference type="HOGENOM" id="CLU_185253_0_0_9"/>
<sequence>MPTIEYIEKTIFDIEGGRVDFVKAGKNVRSDLKLPNNYIAERQTKNNASVAHFIERLKKQFPGYDFIVYKGSGEKARGNLHMGTLRDTYE</sequence>
<dbReference type="PATRIC" id="fig|29343.3.peg.292"/>
<dbReference type="EMBL" id="LM995447">
    <property type="protein sequence ID" value="CDZ23424.1"/>
    <property type="molecule type" value="Genomic_DNA"/>
</dbReference>
<evidence type="ECO:0000313" key="1">
    <source>
        <dbReference type="EMBL" id="CDZ23424.1"/>
    </source>
</evidence>
<accession>A0A078KQN4</accession>
<dbReference type="AlphaFoldDB" id="A0A078KQN4"/>
<gene>
    <name evidence="1" type="ORF">CCDG5_0281</name>
</gene>
<keyword evidence="2" id="KW-1185">Reference proteome</keyword>
<evidence type="ECO:0000313" key="2">
    <source>
        <dbReference type="Proteomes" id="UP000032431"/>
    </source>
</evidence>
<protein>
    <submittedName>
        <fullName evidence="1">Uncharacterized protein</fullName>
    </submittedName>
</protein>
<dbReference type="KEGG" id="ccel:CCDG5_0281"/>
<organism evidence="1 2">
    <name type="scientific">[Clostridium] cellulosi</name>
    <dbReference type="NCBI Taxonomy" id="29343"/>
    <lineage>
        <taxon>Bacteria</taxon>
        <taxon>Bacillati</taxon>
        <taxon>Bacillota</taxon>
        <taxon>Clostridia</taxon>
        <taxon>Eubacteriales</taxon>
        <taxon>Oscillospiraceae</taxon>
        <taxon>Oscillospiraceae incertae sedis</taxon>
    </lineage>
</organism>
<reference evidence="2" key="1">
    <citation type="submission" date="2014-07" db="EMBL/GenBank/DDBJ databases">
        <authorList>
            <person name="Wibberg D."/>
        </authorList>
    </citation>
    <scope>NUCLEOTIDE SEQUENCE [LARGE SCALE GENOMIC DNA]</scope>
    <source>
        <strain evidence="2">DG5</strain>
    </source>
</reference>
<dbReference type="Proteomes" id="UP000032431">
    <property type="component" value="Chromosome I"/>
</dbReference>
<name>A0A078KQN4_9FIRM</name>
<proteinExistence type="predicted"/>